<keyword evidence="2" id="KW-1185">Reference proteome</keyword>
<gene>
    <name evidence="1" type="ORF">VTAP4600_A1228</name>
</gene>
<evidence type="ECO:0000313" key="2">
    <source>
        <dbReference type="Proteomes" id="UP000235828"/>
    </source>
</evidence>
<dbReference type="Proteomes" id="UP000235828">
    <property type="component" value="Chromosome A"/>
</dbReference>
<sequence length="50" mass="5739">MQKKRNKIIFTFSYPLSDKGYSQLSTKIVDKCVNGFVVTLWAQKKAQGNK</sequence>
<protein>
    <submittedName>
        <fullName evidence="1">Uncharacterized protein</fullName>
    </submittedName>
</protein>
<accession>A0A2N8ZBD3</accession>
<dbReference type="AlphaFoldDB" id="A0A2N8ZBD3"/>
<name>A0A2N8ZBD3_9VIBR</name>
<proteinExistence type="predicted"/>
<reference evidence="1 2" key="1">
    <citation type="submission" date="2017-10" db="EMBL/GenBank/DDBJ databases">
        <authorList>
            <person name="Banno H."/>
            <person name="Chua N.-H."/>
        </authorList>
    </citation>
    <scope>NUCLEOTIDE SEQUENCE [LARGE SCALE GENOMIC DNA]</scope>
    <source>
        <strain evidence="1">Vibrio tapetis CECT4600</strain>
    </source>
</reference>
<dbReference type="KEGG" id="vta:A1228"/>
<organism evidence="1 2">
    <name type="scientific">Vibrio tapetis subsp. tapetis</name>
    <dbReference type="NCBI Taxonomy" id="1671868"/>
    <lineage>
        <taxon>Bacteria</taxon>
        <taxon>Pseudomonadati</taxon>
        <taxon>Pseudomonadota</taxon>
        <taxon>Gammaproteobacteria</taxon>
        <taxon>Vibrionales</taxon>
        <taxon>Vibrionaceae</taxon>
        <taxon>Vibrio</taxon>
    </lineage>
</organism>
<evidence type="ECO:0000313" key="1">
    <source>
        <dbReference type="EMBL" id="SON49207.1"/>
    </source>
</evidence>
<dbReference type="EMBL" id="LT960611">
    <property type="protein sequence ID" value="SON49207.1"/>
    <property type="molecule type" value="Genomic_DNA"/>
</dbReference>